<accession>A0A0C9S9D6</accession>
<name>A0A0C9S9D6_9CONI</name>
<dbReference type="InterPro" id="IPR021410">
    <property type="entry name" value="FAF"/>
</dbReference>
<sequence>MDVSVKADCNGKADGKCINEEWSALFKPKRAFDLGIGNYKSSDSLGTSRNSSFSGWLGGSGSKHAEALQLCTEGLGFESSDETDSTASSPTFHGKAAGSECCHDKLNGGHGDGVDVPNNADEIQAGLCSYSQAGVTKRQRPACTKFPPPLPSIGRKGQPGFLMKSYKKDGRFVLQEVKQLPPHEVLHAWRGDGRLKLQLVQREDDESNDHDDDDDEEEEIIK</sequence>
<evidence type="ECO:0000256" key="1">
    <source>
        <dbReference type="ARBA" id="ARBA00008690"/>
    </source>
</evidence>
<feature type="domain" description="FAF" evidence="3">
    <location>
        <begin position="145"/>
        <end position="199"/>
    </location>
</feature>
<feature type="region of interest" description="Disordered" evidence="2">
    <location>
        <begin position="200"/>
        <end position="222"/>
    </location>
</feature>
<dbReference type="PANTHER" id="PTHR33155">
    <property type="entry name" value="FANTASTIC FOUR-LIKE PROTEIN (DUF3049)"/>
    <property type="match status" value="1"/>
</dbReference>
<reference evidence="4" key="1">
    <citation type="submission" date="2015-02" db="EMBL/GenBank/DDBJ databases">
        <title>A transcriptome of Wollemia nobilis - a relic of Gondwana.</title>
        <authorList>
            <person name="Chia J.Y."/>
            <person name="Leong Y.S."/>
            <person name="Abdul Karim S."/>
            <person name="Wan Azmi N."/>
            <person name="Hercus R."/>
            <person name="Croft L."/>
        </authorList>
    </citation>
    <scope>NUCLEOTIDE SEQUENCE</scope>
    <source>
        <strain evidence="4">MaeBrown</strain>
        <tissue evidence="4">Leaf</tissue>
    </source>
</reference>
<evidence type="ECO:0000259" key="3">
    <source>
        <dbReference type="Pfam" id="PF11250"/>
    </source>
</evidence>
<dbReference type="AlphaFoldDB" id="A0A0C9S9D6"/>
<dbReference type="InterPro" id="IPR046431">
    <property type="entry name" value="FAF_dom"/>
</dbReference>
<evidence type="ECO:0000256" key="2">
    <source>
        <dbReference type="SAM" id="MobiDB-lite"/>
    </source>
</evidence>
<proteinExistence type="inferred from homology"/>
<dbReference type="PANTHER" id="PTHR33155:SF75">
    <property type="entry name" value="OS02G0750800 PROTEIN"/>
    <property type="match status" value="1"/>
</dbReference>
<dbReference type="EMBL" id="GCHU01001233">
    <property type="protein sequence ID" value="JAG89482.1"/>
    <property type="molecule type" value="Transcribed_RNA"/>
</dbReference>
<protein>
    <submittedName>
        <fullName evidence="4">TSA: Wollemia nobilis Ref_Wollemi_Transcript_1246_1171 transcribed RNA sequence</fullName>
    </submittedName>
</protein>
<feature type="compositionally biased region" description="Acidic residues" evidence="2">
    <location>
        <begin position="203"/>
        <end position="222"/>
    </location>
</feature>
<evidence type="ECO:0000313" key="4">
    <source>
        <dbReference type="EMBL" id="JAG89482.1"/>
    </source>
</evidence>
<comment type="similarity">
    <text evidence="1">Belongs to the fantastic four family.</text>
</comment>
<dbReference type="Pfam" id="PF11250">
    <property type="entry name" value="FAF"/>
    <property type="match status" value="1"/>
</dbReference>
<organism evidence="4">
    <name type="scientific">Wollemia nobilis</name>
    <dbReference type="NCBI Taxonomy" id="56998"/>
    <lineage>
        <taxon>Eukaryota</taxon>
        <taxon>Viridiplantae</taxon>
        <taxon>Streptophyta</taxon>
        <taxon>Embryophyta</taxon>
        <taxon>Tracheophyta</taxon>
        <taxon>Spermatophyta</taxon>
        <taxon>Pinopsida</taxon>
        <taxon>Pinidae</taxon>
        <taxon>Conifers II</taxon>
        <taxon>Araucariales</taxon>
        <taxon>Araucariaceae</taxon>
        <taxon>Wollemia</taxon>
    </lineage>
</organism>